<keyword evidence="5" id="KW-0049">Antioxidant</keyword>
<keyword evidence="4" id="KW-0575">Peroxidase</keyword>
<evidence type="ECO:0000256" key="2">
    <source>
        <dbReference type="ARBA" id="ARBA00011245"/>
    </source>
</evidence>
<comment type="catalytic activity">
    <reaction evidence="12">
        <text>a hydroperoxide + [thioredoxin]-dithiol = an alcohol + [thioredoxin]-disulfide + H2O</text>
        <dbReference type="Rhea" id="RHEA:62620"/>
        <dbReference type="Rhea" id="RHEA-COMP:10698"/>
        <dbReference type="Rhea" id="RHEA-COMP:10700"/>
        <dbReference type="ChEBI" id="CHEBI:15377"/>
        <dbReference type="ChEBI" id="CHEBI:29950"/>
        <dbReference type="ChEBI" id="CHEBI:30879"/>
        <dbReference type="ChEBI" id="CHEBI:35924"/>
        <dbReference type="ChEBI" id="CHEBI:50058"/>
        <dbReference type="EC" id="1.11.1.24"/>
    </reaction>
</comment>
<comment type="subunit">
    <text evidence="2">Monomer.</text>
</comment>
<keyword evidence="9" id="KW-0676">Redox-active center</keyword>
<keyword evidence="6" id="KW-0560">Oxidoreductase</keyword>
<keyword evidence="16" id="KW-1185">Reference proteome</keyword>
<dbReference type="EMBL" id="HE612858">
    <property type="protein sequence ID" value="CCE62583.1"/>
    <property type="molecule type" value="Genomic_DNA"/>
</dbReference>
<dbReference type="GO" id="GO:0008379">
    <property type="term" value="F:thioredoxin peroxidase activity"/>
    <property type="evidence" value="ECO:0007669"/>
    <property type="project" value="EnsemblFungi"/>
</dbReference>
<dbReference type="PROSITE" id="PS51352">
    <property type="entry name" value="THIOREDOXIN_2"/>
    <property type="match status" value="1"/>
</dbReference>
<dbReference type="GO" id="GO:0005634">
    <property type="term" value="C:nucleus"/>
    <property type="evidence" value="ECO:0007669"/>
    <property type="project" value="UniProtKB-SubCell"/>
</dbReference>
<dbReference type="STRING" id="1071381.G8BQS1"/>
<reference evidence="15 16" key="1">
    <citation type="journal article" date="2011" name="Proc. Natl. Acad. Sci. U.S.A.">
        <title>Evolutionary erosion of yeast sex chromosomes by mating-type switching accidents.</title>
        <authorList>
            <person name="Gordon J.L."/>
            <person name="Armisen D."/>
            <person name="Proux-Wera E."/>
            <person name="Oheigeartaigh S.S."/>
            <person name="Byrne K.P."/>
            <person name="Wolfe K.H."/>
        </authorList>
    </citation>
    <scope>NUCLEOTIDE SEQUENCE [LARGE SCALE GENOMIC DNA]</scope>
    <source>
        <strain evidence="16">ATCC 24235 / CBS 4417 / NBRC 1672 / NRRL Y-8282 / UCD 70-5</strain>
    </source>
</reference>
<evidence type="ECO:0000256" key="3">
    <source>
        <dbReference type="ARBA" id="ARBA00013017"/>
    </source>
</evidence>
<evidence type="ECO:0000259" key="14">
    <source>
        <dbReference type="PROSITE" id="PS51352"/>
    </source>
</evidence>
<name>G8BQS1_TETPH</name>
<dbReference type="GeneID" id="11533945"/>
<dbReference type="OMA" id="CGFRDNF"/>
<evidence type="ECO:0000256" key="7">
    <source>
        <dbReference type="ARBA" id="ARBA00023157"/>
    </source>
</evidence>
<dbReference type="CDD" id="cd03017">
    <property type="entry name" value="PRX_BCP"/>
    <property type="match status" value="1"/>
</dbReference>
<dbReference type="EC" id="1.11.1.24" evidence="3"/>
<evidence type="ECO:0000256" key="8">
    <source>
        <dbReference type="ARBA" id="ARBA00023242"/>
    </source>
</evidence>
<dbReference type="InterPro" id="IPR000866">
    <property type="entry name" value="AhpC/TSA"/>
</dbReference>
<dbReference type="RefSeq" id="XP_003685017.1">
    <property type="nucleotide sequence ID" value="XM_003684969.1"/>
</dbReference>
<evidence type="ECO:0000256" key="4">
    <source>
        <dbReference type="ARBA" id="ARBA00022559"/>
    </source>
</evidence>
<evidence type="ECO:0000256" key="9">
    <source>
        <dbReference type="ARBA" id="ARBA00023284"/>
    </source>
</evidence>
<keyword evidence="7" id="KW-1015">Disulfide bond</keyword>
<comment type="similarity">
    <text evidence="11">Belongs to the peroxiredoxin family. BCP/PrxQ subfamily.</text>
</comment>
<dbReference type="OrthoDB" id="338622at2759"/>
<dbReference type="InterPro" id="IPR036249">
    <property type="entry name" value="Thioredoxin-like_sf"/>
</dbReference>
<proteinExistence type="inferred from homology"/>
<evidence type="ECO:0000256" key="6">
    <source>
        <dbReference type="ARBA" id="ARBA00023002"/>
    </source>
</evidence>
<organism evidence="15 16">
    <name type="scientific">Tetrapisispora phaffii (strain ATCC 24235 / CBS 4417 / NBRC 1672 / NRRL Y-8282 / UCD 70-5)</name>
    <name type="common">Yeast</name>
    <name type="synonym">Fabospora phaffii</name>
    <dbReference type="NCBI Taxonomy" id="1071381"/>
    <lineage>
        <taxon>Eukaryota</taxon>
        <taxon>Fungi</taxon>
        <taxon>Dikarya</taxon>
        <taxon>Ascomycota</taxon>
        <taxon>Saccharomycotina</taxon>
        <taxon>Saccharomycetes</taxon>
        <taxon>Saccharomycetales</taxon>
        <taxon>Saccharomycetaceae</taxon>
        <taxon>Tetrapisispora</taxon>
    </lineage>
</organism>
<dbReference type="AlphaFoldDB" id="G8BQS1"/>
<evidence type="ECO:0000313" key="15">
    <source>
        <dbReference type="EMBL" id="CCE62583.1"/>
    </source>
</evidence>
<dbReference type="Pfam" id="PF00578">
    <property type="entry name" value="AhpC-TSA"/>
    <property type="match status" value="1"/>
</dbReference>
<dbReference type="Gene3D" id="3.40.30.10">
    <property type="entry name" value="Glutaredoxin"/>
    <property type="match status" value="1"/>
</dbReference>
<sequence>MTEVRRSSRIANKKIIHQADVKAEHSSKVSKKAKTTVKKTLSVSKIETDLKETQKDDYEEIQVGDEIPDLTLENQEGEELSLRDLAQKNKIITIFVYPRASTPGCTRQACGFRDNFDDLKKYSLILGLSGDSITAQKHFKTKQNLPYDLLCDTEKKLITILGCKKKPSGIIRSYFIFVDGKLKLKRVKVSPEVSITESKKEILDLVKEL</sequence>
<feature type="domain" description="Thioredoxin" evidence="14">
    <location>
        <begin position="61"/>
        <end position="209"/>
    </location>
</feature>
<protein>
    <recommendedName>
        <fullName evidence="3">thioredoxin-dependent peroxiredoxin</fullName>
        <ecNumber evidence="3">1.11.1.24</ecNumber>
    </recommendedName>
    <alternativeName>
        <fullName evidence="13">Nuclear thiol peroxidase</fullName>
    </alternativeName>
    <alternativeName>
        <fullName evidence="10">Thioredoxin peroxidase</fullName>
    </alternativeName>
</protein>
<evidence type="ECO:0000256" key="5">
    <source>
        <dbReference type="ARBA" id="ARBA00022862"/>
    </source>
</evidence>
<dbReference type="SUPFAM" id="SSF52833">
    <property type="entry name" value="Thioredoxin-like"/>
    <property type="match status" value="1"/>
</dbReference>
<dbReference type="FunFam" id="3.40.30.10:FF:000157">
    <property type="entry name" value="DOT5p Nuclear thiol peroxidase"/>
    <property type="match status" value="1"/>
</dbReference>
<dbReference type="KEGG" id="tpf:TPHA_0C04330"/>
<evidence type="ECO:0000313" key="16">
    <source>
        <dbReference type="Proteomes" id="UP000005666"/>
    </source>
</evidence>
<gene>
    <name evidence="15" type="primary">TPHA0C04330</name>
    <name evidence="15" type="ordered locus">TPHA_0C04330</name>
</gene>
<evidence type="ECO:0000256" key="1">
    <source>
        <dbReference type="ARBA" id="ARBA00004123"/>
    </source>
</evidence>
<dbReference type="HOGENOM" id="CLU_042529_2_1_1"/>
<evidence type="ECO:0000256" key="12">
    <source>
        <dbReference type="ARBA" id="ARBA00049091"/>
    </source>
</evidence>
<dbReference type="PANTHER" id="PTHR42801:SF23">
    <property type="entry name" value="PEROXIREDOXIN DOT5"/>
    <property type="match status" value="1"/>
</dbReference>
<dbReference type="GO" id="GO:0045454">
    <property type="term" value="P:cell redox homeostasis"/>
    <property type="evidence" value="ECO:0007669"/>
    <property type="project" value="EnsemblFungi"/>
</dbReference>
<dbReference type="PANTHER" id="PTHR42801">
    <property type="entry name" value="THIOREDOXIN-DEPENDENT PEROXIDE REDUCTASE"/>
    <property type="match status" value="1"/>
</dbReference>
<keyword evidence="8" id="KW-0539">Nucleus</keyword>
<evidence type="ECO:0000256" key="11">
    <source>
        <dbReference type="ARBA" id="ARBA00038489"/>
    </source>
</evidence>
<dbReference type="eggNOG" id="KOG0855">
    <property type="taxonomic scope" value="Eukaryota"/>
</dbReference>
<comment type="subcellular location">
    <subcellularLocation>
        <location evidence="1">Nucleus</location>
    </subcellularLocation>
</comment>
<dbReference type="InterPro" id="IPR050924">
    <property type="entry name" value="Peroxiredoxin_BCP/PrxQ"/>
</dbReference>
<evidence type="ECO:0000256" key="10">
    <source>
        <dbReference type="ARBA" id="ARBA00032824"/>
    </source>
</evidence>
<dbReference type="InterPro" id="IPR013766">
    <property type="entry name" value="Thioredoxin_domain"/>
</dbReference>
<evidence type="ECO:0000256" key="13">
    <source>
        <dbReference type="ARBA" id="ARBA00077538"/>
    </source>
</evidence>
<accession>G8BQS1</accession>
<dbReference type="Proteomes" id="UP000005666">
    <property type="component" value="Chromosome 3"/>
</dbReference>
<dbReference type="GO" id="GO:0034599">
    <property type="term" value="P:cellular response to oxidative stress"/>
    <property type="evidence" value="ECO:0007669"/>
    <property type="project" value="EnsemblFungi"/>
</dbReference>
<dbReference type="GO" id="GO:0005737">
    <property type="term" value="C:cytoplasm"/>
    <property type="evidence" value="ECO:0007669"/>
    <property type="project" value="TreeGrafter"/>
</dbReference>